<gene>
    <name evidence="1" type="ORF">EYD46_05640</name>
</gene>
<accession>A0A4Q9FR12</accession>
<keyword evidence="2" id="KW-1185">Reference proteome</keyword>
<dbReference type="EMBL" id="SIRS01000002">
    <property type="protein sequence ID" value="TBN17794.1"/>
    <property type="molecule type" value="Genomic_DNA"/>
</dbReference>
<evidence type="ECO:0000313" key="1">
    <source>
        <dbReference type="EMBL" id="TBN17794.1"/>
    </source>
</evidence>
<comment type="caution">
    <text evidence="1">The sequence shown here is derived from an EMBL/GenBank/DDBJ whole genome shotgun (WGS) entry which is preliminary data.</text>
</comment>
<name>A0A4Q9FR12_9FLAO</name>
<evidence type="ECO:0000313" key="2">
    <source>
        <dbReference type="Proteomes" id="UP000292372"/>
    </source>
</evidence>
<dbReference type="RefSeq" id="WP_130936084.1">
    <property type="nucleotide sequence ID" value="NZ_BMEE01000001.1"/>
</dbReference>
<dbReference type="Proteomes" id="UP000292372">
    <property type="component" value="Unassembled WGS sequence"/>
</dbReference>
<protein>
    <submittedName>
        <fullName evidence="1">Uncharacterized protein</fullName>
    </submittedName>
</protein>
<proteinExistence type="predicted"/>
<reference evidence="1 2" key="1">
    <citation type="journal article" date="2015" name="Int. J. Syst. Evol. Microbiol.">
        <title>Hyunsoonleella pacifica sp. nov., isolated from seawater of South Pacific Gyre.</title>
        <authorList>
            <person name="Gao X."/>
            <person name="Zhang Z."/>
            <person name="Dai X."/>
            <person name="Zhang X.H."/>
        </authorList>
    </citation>
    <scope>NUCLEOTIDE SEQUENCE [LARGE SCALE GENOMIC DNA]</scope>
    <source>
        <strain evidence="1 2">SW033</strain>
    </source>
</reference>
<dbReference type="AlphaFoldDB" id="A0A4Q9FR12"/>
<organism evidence="1 2">
    <name type="scientific">Hyunsoonleella pacifica</name>
    <dbReference type="NCBI Taxonomy" id="1080224"/>
    <lineage>
        <taxon>Bacteria</taxon>
        <taxon>Pseudomonadati</taxon>
        <taxon>Bacteroidota</taxon>
        <taxon>Flavobacteriia</taxon>
        <taxon>Flavobacteriales</taxon>
        <taxon>Flavobacteriaceae</taxon>
    </lineage>
</organism>
<sequence length="87" mass="9820">MIQKAMLMKVSFVFEVARKDLEFSKDLHENPLKTLQESGIDLSSNETIAVIDIVNDTSVSTLASKLRDVRKSWEAIKVEQNIGGKRK</sequence>